<proteinExistence type="inferred from homology"/>
<dbReference type="GO" id="GO:0005886">
    <property type="term" value="C:plasma membrane"/>
    <property type="evidence" value="ECO:0007669"/>
    <property type="project" value="UniProtKB-SubCell"/>
</dbReference>
<dbReference type="PANTHER" id="PTHR21522">
    <property type="entry name" value="PROTON CHANNEL OTOP"/>
    <property type="match status" value="1"/>
</dbReference>
<feature type="transmembrane region" description="Helical" evidence="11">
    <location>
        <begin position="63"/>
        <end position="85"/>
    </location>
</feature>
<evidence type="ECO:0000313" key="12">
    <source>
        <dbReference type="EMBL" id="CAC5400774.1"/>
    </source>
</evidence>
<evidence type="ECO:0000256" key="3">
    <source>
        <dbReference type="ARBA" id="ARBA00022448"/>
    </source>
</evidence>
<comment type="similarity">
    <text evidence="2">Belongs to the otopetrin family.</text>
</comment>
<evidence type="ECO:0000256" key="2">
    <source>
        <dbReference type="ARBA" id="ARBA00006513"/>
    </source>
</evidence>
<dbReference type="EMBL" id="CACVKT020006310">
    <property type="protein sequence ID" value="CAC5400774.1"/>
    <property type="molecule type" value="Genomic_DNA"/>
</dbReference>
<sequence length="522" mass="60066">MLTLRRFLRAIFILPFSAGHPRKYQISGFISHDGSISGLVFLVGIVVILCETLVICSDGTYSLFTTTMTVTTCLGIVICVSLSIYASIKPEVTVPKEDWDISHRIMLRFLWLFTLATMTYSVIYLAYHIDCFRGYFDLLNVRERIVCDCLLFIFRLVQTGFLTQFSRRSFVNNLGSYYGLLILFLANISVIVIEFVHELQDVRDYSVNSTTNSSLICLTNSTTVHVMQSVESYMDPAVLEYSLLAILFVSELWPKRSNDKRKYSCFYDSMNKDETTSLILSESNEHMNRQISINFVPNKPRDRTLAFIVIASAVLINTPCIILFSLRIYGPGNPSVDKTFNIYNSAEMTVLLLVLFRCFYLIQTDCMPREKNYKFVAKDYMILVSFVGSLVYYTMRLIAYVKLLHGDNANGIKLFSYVIMIFGVYLQTVFIFQMKSYERIHSSVSNCMSIEYACLFMSMNNLIIWGTDSFLSSTIVFASDAPTLLYGKQVWVTCYFLLFPIVIFYRFKCFVAFYGLYHKLVK</sequence>
<keyword evidence="13" id="KW-1185">Reference proteome</keyword>
<feature type="transmembrane region" description="Helical" evidence="11">
    <location>
        <begin position="305"/>
        <end position="330"/>
    </location>
</feature>
<keyword evidence="6" id="KW-0375">Hydrogen ion transport</keyword>
<dbReference type="AlphaFoldDB" id="A0A6J8D0T4"/>
<feature type="transmembrane region" description="Helical" evidence="11">
    <location>
        <begin position="380"/>
        <end position="402"/>
    </location>
</feature>
<evidence type="ECO:0000256" key="5">
    <source>
        <dbReference type="ARBA" id="ARBA00022692"/>
    </source>
</evidence>
<feature type="transmembrane region" description="Helical" evidence="11">
    <location>
        <begin position="414"/>
        <end position="432"/>
    </location>
</feature>
<dbReference type="PANTHER" id="PTHR21522:SF32">
    <property type="entry name" value="OTOPETRIN-2"/>
    <property type="match status" value="1"/>
</dbReference>
<dbReference type="Pfam" id="PF03189">
    <property type="entry name" value="Otopetrin"/>
    <property type="match status" value="1"/>
</dbReference>
<keyword evidence="4" id="KW-1003">Cell membrane</keyword>
<accession>A0A6J8D0T4</accession>
<feature type="transmembrane region" description="Helical" evidence="11">
    <location>
        <begin position="105"/>
        <end position="125"/>
    </location>
</feature>
<protein>
    <submittedName>
        <fullName evidence="12">Uncharacterized protein</fullName>
    </submittedName>
</protein>
<evidence type="ECO:0000256" key="6">
    <source>
        <dbReference type="ARBA" id="ARBA00022781"/>
    </source>
</evidence>
<dbReference type="OrthoDB" id="6125111at2759"/>
<comment type="subcellular location">
    <subcellularLocation>
        <location evidence="1">Cell membrane</location>
        <topology evidence="1">Multi-pass membrane protein</topology>
    </subcellularLocation>
</comment>
<gene>
    <name evidence="12" type="ORF">MCOR_34926</name>
</gene>
<evidence type="ECO:0000313" key="13">
    <source>
        <dbReference type="Proteomes" id="UP000507470"/>
    </source>
</evidence>
<dbReference type="Proteomes" id="UP000507470">
    <property type="component" value="Unassembled WGS sequence"/>
</dbReference>
<feature type="transmembrane region" description="Helical" evidence="11">
    <location>
        <begin position="490"/>
        <end position="517"/>
    </location>
</feature>
<feature type="transmembrane region" description="Helical" evidence="11">
    <location>
        <begin position="35"/>
        <end position="56"/>
    </location>
</feature>
<evidence type="ECO:0000256" key="10">
    <source>
        <dbReference type="ARBA" id="ARBA00023303"/>
    </source>
</evidence>
<keyword evidence="8" id="KW-0406">Ion transport</keyword>
<feature type="transmembrane region" description="Helical" evidence="11">
    <location>
        <begin position="177"/>
        <end position="196"/>
    </location>
</feature>
<feature type="transmembrane region" description="Helical" evidence="11">
    <location>
        <begin position="342"/>
        <end position="360"/>
    </location>
</feature>
<evidence type="ECO:0000256" key="4">
    <source>
        <dbReference type="ARBA" id="ARBA00022475"/>
    </source>
</evidence>
<reference evidence="12 13" key="1">
    <citation type="submission" date="2020-06" db="EMBL/GenBank/DDBJ databases">
        <authorList>
            <person name="Li R."/>
            <person name="Bekaert M."/>
        </authorList>
    </citation>
    <scope>NUCLEOTIDE SEQUENCE [LARGE SCALE GENOMIC DNA]</scope>
    <source>
        <strain evidence="13">wild</strain>
    </source>
</reference>
<keyword evidence="10" id="KW-0407">Ion channel</keyword>
<dbReference type="InterPro" id="IPR004878">
    <property type="entry name" value="Otopetrin"/>
</dbReference>
<keyword evidence="5 11" id="KW-0812">Transmembrane</keyword>
<evidence type="ECO:0000256" key="9">
    <source>
        <dbReference type="ARBA" id="ARBA00023136"/>
    </source>
</evidence>
<evidence type="ECO:0000256" key="8">
    <source>
        <dbReference type="ARBA" id="ARBA00023065"/>
    </source>
</evidence>
<dbReference type="GO" id="GO:0015252">
    <property type="term" value="F:proton channel activity"/>
    <property type="evidence" value="ECO:0007669"/>
    <property type="project" value="InterPro"/>
</dbReference>
<organism evidence="12 13">
    <name type="scientific">Mytilus coruscus</name>
    <name type="common">Sea mussel</name>
    <dbReference type="NCBI Taxonomy" id="42192"/>
    <lineage>
        <taxon>Eukaryota</taxon>
        <taxon>Metazoa</taxon>
        <taxon>Spiralia</taxon>
        <taxon>Lophotrochozoa</taxon>
        <taxon>Mollusca</taxon>
        <taxon>Bivalvia</taxon>
        <taxon>Autobranchia</taxon>
        <taxon>Pteriomorphia</taxon>
        <taxon>Mytilida</taxon>
        <taxon>Mytiloidea</taxon>
        <taxon>Mytilidae</taxon>
        <taxon>Mytilinae</taxon>
        <taxon>Mytilus</taxon>
    </lineage>
</organism>
<keyword evidence="3" id="KW-0813">Transport</keyword>
<evidence type="ECO:0000256" key="11">
    <source>
        <dbReference type="SAM" id="Phobius"/>
    </source>
</evidence>
<feature type="transmembrane region" description="Helical" evidence="11">
    <location>
        <begin position="453"/>
        <end position="478"/>
    </location>
</feature>
<name>A0A6J8D0T4_MYTCO</name>
<evidence type="ECO:0000256" key="7">
    <source>
        <dbReference type="ARBA" id="ARBA00022989"/>
    </source>
</evidence>
<evidence type="ECO:0000256" key="1">
    <source>
        <dbReference type="ARBA" id="ARBA00004651"/>
    </source>
</evidence>
<keyword evidence="9 11" id="KW-0472">Membrane</keyword>
<keyword evidence="7 11" id="KW-1133">Transmembrane helix</keyword>